<reference evidence="2 3" key="1">
    <citation type="submission" date="2017-08" db="EMBL/GenBank/DDBJ databases">
        <title>The complete genome sequence of Nocardiopsis gilva YIM 90087.</title>
        <authorList>
            <person name="Yin M."/>
            <person name="Tang S."/>
        </authorList>
    </citation>
    <scope>NUCLEOTIDE SEQUENCE [LARGE SCALE GENOMIC DNA]</scope>
    <source>
        <strain evidence="2 3">YIM 90087</strain>
    </source>
</reference>
<accession>A0A223S607</accession>
<sequence>MIARLASLFRRSRPEGGPVAPAPPLVPDPDGDTAISHMHHAHRLVAVARLLHGRALVGHTCLDLNRVDDAAVEAIERLKTFRARLADERSLLAQAADADPDDLTGGA</sequence>
<protein>
    <submittedName>
        <fullName evidence="2">Uncharacterized protein</fullName>
    </submittedName>
</protein>
<organism evidence="2 3">
    <name type="scientific">Nocardiopsis gilva YIM 90087</name>
    <dbReference type="NCBI Taxonomy" id="1235441"/>
    <lineage>
        <taxon>Bacteria</taxon>
        <taxon>Bacillati</taxon>
        <taxon>Actinomycetota</taxon>
        <taxon>Actinomycetes</taxon>
        <taxon>Streptosporangiales</taxon>
        <taxon>Nocardiopsidaceae</taxon>
        <taxon>Nocardiopsis</taxon>
    </lineage>
</organism>
<proteinExistence type="predicted"/>
<evidence type="ECO:0000313" key="3">
    <source>
        <dbReference type="Proteomes" id="UP000215005"/>
    </source>
</evidence>
<dbReference type="Proteomes" id="UP000215005">
    <property type="component" value="Chromosome"/>
</dbReference>
<dbReference type="RefSeq" id="WP_017616856.1">
    <property type="nucleotide sequence ID" value="NZ_ANBG01000027.1"/>
</dbReference>
<gene>
    <name evidence="2" type="ORF">CDO52_12755</name>
</gene>
<name>A0A223S607_9ACTN</name>
<dbReference type="EMBL" id="CP022753">
    <property type="protein sequence ID" value="ASU83541.1"/>
    <property type="molecule type" value="Genomic_DNA"/>
</dbReference>
<evidence type="ECO:0000256" key="1">
    <source>
        <dbReference type="SAM" id="MobiDB-lite"/>
    </source>
</evidence>
<feature type="region of interest" description="Disordered" evidence="1">
    <location>
        <begin position="6"/>
        <end position="34"/>
    </location>
</feature>
<dbReference type="KEGG" id="ngv:CDO52_12755"/>
<dbReference type="AlphaFoldDB" id="A0A223S607"/>
<evidence type="ECO:0000313" key="2">
    <source>
        <dbReference type="EMBL" id="ASU83541.1"/>
    </source>
</evidence>
<keyword evidence="3" id="KW-1185">Reference proteome</keyword>